<dbReference type="Proteomes" id="UP001500839">
    <property type="component" value="Unassembled WGS sequence"/>
</dbReference>
<evidence type="ECO:0000313" key="2">
    <source>
        <dbReference type="EMBL" id="GAA4809396.1"/>
    </source>
</evidence>
<name>A0ABP9CFT9_9ACTN</name>
<evidence type="ECO:0000256" key="1">
    <source>
        <dbReference type="SAM" id="MobiDB-lite"/>
    </source>
</evidence>
<feature type="region of interest" description="Disordered" evidence="1">
    <location>
        <begin position="59"/>
        <end position="82"/>
    </location>
</feature>
<sequence>MVATVGTCRPVIPADGLTVHEEQAEAARRTVCANARTAAEAAEFMAMLGISPDASEACSRPSVPLSKNEHAALHAKPRTRTVRTGDPCAGGCGRAMRAQHATTALAPGTVAVAARGMCSGCYRKARADEAAAP</sequence>
<keyword evidence="3" id="KW-1185">Reference proteome</keyword>
<organism evidence="2 3">
    <name type="scientific">Tomitella cavernea</name>
    <dbReference type="NCBI Taxonomy" id="1387982"/>
    <lineage>
        <taxon>Bacteria</taxon>
        <taxon>Bacillati</taxon>
        <taxon>Actinomycetota</taxon>
        <taxon>Actinomycetes</taxon>
        <taxon>Mycobacteriales</taxon>
        <taxon>Tomitella</taxon>
    </lineage>
</organism>
<accession>A0ABP9CFT9</accession>
<protein>
    <submittedName>
        <fullName evidence="2">Uncharacterized protein</fullName>
    </submittedName>
</protein>
<evidence type="ECO:0000313" key="3">
    <source>
        <dbReference type="Proteomes" id="UP001500839"/>
    </source>
</evidence>
<dbReference type="EMBL" id="BAABKQ010000001">
    <property type="protein sequence ID" value="GAA4809396.1"/>
    <property type="molecule type" value="Genomic_DNA"/>
</dbReference>
<gene>
    <name evidence="2" type="ORF">GCM10023353_11680</name>
</gene>
<reference evidence="3" key="1">
    <citation type="journal article" date="2019" name="Int. J. Syst. Evol. Microbiol.">
        <title>The Global Catalogue of Microorganisms (GCM) 10K type strain sequencing project: providing services to taxonomists for standard genome sequencing and annotation.</title>
        <authorList>
            <consortium name="The Broad Institute Genomics Platform"/>
            <consortium name="The Broad Institute Genome Sequencing Center for Infectious Disease"/>
            <person name="Wu L."/>
            <person name="Ma J."/>
        </authorList>
    </citation>
    <scope>NUCLEOTIDE SEQUENCE [LARGE SCALE GENOMIC DNA]</scope>
    <source>
        <strain evidence="3">JCM 18542</strain>
    </source>
</reference>
<comment type="caution">
    <text evidence="2">The sequence shown here is derived from an EMBL/GenBank/DDBJ whole genome shotgun (WGS) entry which is preliminary data.</text>
</comment>
<proteinExistence type="predicted"/>